<proteinExistence type="predicted"/>
<evidence type="ECO:0000313" key="2">
    <source>
        <dbReference type="Proteomes" id="UP000321083"/>
    </source>
</evidence>
<keyword evidence="2" id="KW-1185">Reference proteome</keyword>
<gene>
    <name evidence="1" type="ORF">E3A20_10230</name>
</gene>
<accession>A0A5C6MA06</accession>
<reference evidence="1 2" key="2">
    <citation type="submission" date="2019-08" db="EMBL/GenBank/DDBJ databases">
        <authorList>
            <person name="Henke P."/>
        </authorList>
    </citation>
    <scope>NUCLEOTIDE SEQUENCE [LARGE SCALE GENOMIC DNA]</scope>
    <source>
        <strain evidence="1">Phe10_nw2017</strain>
    </source>
</reference>
<organism evidence="1 2">
    <name type="scientific">Planctomyces bekefii</name>
    <dbReference type="NCBI Taxonomy" id="1653850"/>
    <lineage>
        <taxon>Bacteria</taxon>
        <taxon>Pseudomonadati</taxon>
        <taxon>Planctomycetota</taxon>
        <taxon>Planctomycetia</taxon>
        <taxon>Planctomycetales</taxon>
        <taxon>Planctomycetaceae</taxon>
        <taxon>Planctomyces</taxon>
    </lineage>
</organism>
<sequence>VLDRYYQAALHYQADIIVRITSDCPLVDPFLIDYFIQEHIKHKKDFTSNIVQRTFPDGFDIEIFNFQVLKKAWEEAKLLSDREHVTYYIWKNSNLVNGNLFTSLNISAENNLDFSNIRLTLDYPEDKELLVKLIEIDGIDKSWIDYVNTLLRNPLLLDINRSVNFNLDKFK</sequence>
<dbReference type="EMBL" id="SRHE01000165">
    <property type="protein sequence ID" value="TWW09844.1"/>
    <property type="molecule type" value="Genomic_DNA"/>
</dbReference>
<comment type="caution">
    <text evidence="1">The sequence shown here is derived from an EMBL/GenBank/DDBJ whole genome shotgun (WGS) entry which is preliminary data.</text>
</comment>
<feature type="non-terminal residue" evidence="1">
    <location>
        <position position="1"/>
    </location>
</feature>
<dbReference type="AlphaFoldDB" id="A0A5C6MA06"/>
<dbReference type="Proteomes" id="UP000321083">
    <property type="component" value="Unassembled WGS sequence"/>
</dbReference>
<reference evidence="1 2" key="1">
    <citation type="submission" date="2019-08" db="EMBL/GenBank/DDBJ databases">
        <title>100 year-old enigma solved: identification of Planctomyces bekefii, the type genus and species of the phylum Planctomycetes.</title>
        <authorList>
            <person name="Svetlana D.N."/>
            <person name="Overmann J."/>
        </authorList>
    </citation>
    <scope>NUCLEOTIDE SEQUENCE [LARGE SCALE GENOMIC DNA]</scope>
    <source>
        <strain evidence="1">Phe10_nw2017</strain>
    </source>
</reference>
<evidence type="ECO:0008006" key="3">
    <source>
        <dbReference type="Google" id="ProtNLM"/>
    </source>
</evidence>
<dbReference type="InterPro" id="IPR003329">
    <property type="entry name" value="Cytidylyl_trans"/>
</dbReference>
<evidence type="ECO:0000313" key="1">
    <source>
        <dbReference type="EMBL" id="TWW09844.1"/>
    </source>
</evidence>
<dbReference type="InterPro" id="IPR029044">
    <property type="entry name" value="Nucleotide-diphossugar_trans"/>
</dbReference>
<dbReference type="Gene3D" id="3.90.550.10">
    <property type="entry name" value="Spore Coat Polysaccharide Biosynthesis Protein SpsA, Chain A"/>
    <property type="match status" value="1"/>
</dbReference>
<protein>
    <recommendedName>
        <fullName evidence="3">Acylneuraminate cytidylyltransferase</fullName>
    </recommendedName>
</protein>
<name>A0A5C6MA06_9PLAN</name>
<dbReference type="SUPFAM" id="SSF53448">
    <property type="entry name" value="Nucleotide-diphospho-sugar transferases"/>
    <property type="match status" value="1"/>
</dbReference>
<dbReference type="Pfam" id="PF02348">
    <property type="entry name" value="CTP_transf_3"/>
    <property type="match status" value="1"/>
</dbReference>